<evidence type="ECO:0000256" key="2">
    <source>
        <dbReference type="PROSITE-ProRule" id="PRU01282"/>
    </source>
</evidence>
<dbReference type="SUPFAM" id="SSF52833">
    <property type="entry name" value="Thioredoxin-like"/>
    <property type="match status" value="1"/>
</dbReference>
<evidence type="ECO:0000313" key="4">
    <source>
        <dbReference type="Proteomes" id="UP001172082"/>
    </source>
</evidence>
<dbReference type="Pfam" id="PF03960">
    <property type="entry name" value="ArsC"/>
    <property type="match status" value="1"/>
</dbReference>
<gene>
    <name evidence="3" type="ORF">QQ008_24875</name>
</gene>
<dbReference type="PROSITE" id="PS51353">
    <property type="entry name" value="ARSC"/>
    <property type="match status" value="1"/>
</dbReference>
<name>A0ABT8KV43_9BACT</name>
<organism evidence="3 4">
    <name type="scientific">Splendidivirga corallicola</name>
    <dbReference type="NCBI Taxonomy" id="3051826"/>
    <lineage>
        <taxon>Bacteria</taxon>
        <taxon>Pseudomonadati</taxon>
        <taxon>Bacteroidota</taxon>
        <taxon>Cytophagia</taxon>
        <taxon>Cytophagales</taxon>
        <taxon>Splendidivirgaceae</taxon>
        <taxon>Splendidivirga</taxon>
    </lineage>
</organism>
<protein>
    <submittedName>
        <fullName evidence="3">ArsC/Spx/MgsR family protein</fullName>
    </submittedName>
</protein>
<keyword evidence="4" id="KW-1185">Reference proteome</keyword>
<comment type="caution">
    <text evidence="3">The sequence shown here is derived from an EMBL/GenBank/DDBJ whole genome shotgun (WGS) entry which is preliminary data.</text>
</comment>
<dbReference type="EMBL" id="JAUJEA010000012">
    <property type="protein sequence ID" value="MDN5204649.1"/>
    <property type="molecule type" value="Genomic_DNA"/>
</dbReference>
<evidence type="ECO:0000313" key="3">
    <source>
        <dbReference type="EMBL" id="MDN5204649.1"/>
    </source>
</evidence>
<proteinExistence type="inferred from homology"/>
<dbReference type="InterPro" id="IPR036249">
    <property type="entry name" value="Thioredoxin-like_sf"/>
</dbReference>
<reference evidence="3" key="1">
    <citation type="submission" date="2023-06" db="EMBL/GenBank/DDBJ databases">
        <title>Genomic of Parafulvivirga corallium.</title>
        <authorList>
            <person name="Wang G."/>
        </authorList>
    </citation>
    <scope>NUCLEOTIDE SEQUENCE</scope>
    <source>
        <strain evidence="3">BMA10</strain>
    </source>
</reference>
<accession>A0ABT8KV43</accession>
<dbReference type="Gene3D" id="3.40.30.10">
    <property type="entry name" value="Glutaredoxin"/>
    <property type="match status" value="1"/>
</dbReference>
<dbReference type="Proteomes" id="UP001172082">
    <property type="component" value="Unassembled WGS sequence"/>
</dbReference>
<sequence>MEHHPNELFIYYDGNSRVAKQTRAYARAVSNHVNEMDYKKVRLTPTLWEEMLSLLKLRPKDLLNKAHPRYQEKVARRSFDPEGWLNILLQNPDLIKAPIAIKNRKAILCIKPTDILKIA</sequence>
<comment type="similarity">
    <text evidence="1 2">Belongs to the ArsC family.</text>
</comment>
<dbReference type="RefSeq" id="WP_346754673.1">
    <property type="nucleotide sequence ID" value="NZ_JAUJEA010000012.1"/>
</dbReference>
<evidence type="ECO:0000256" key="1">
    <source>
        <dbReference type="ARBA" id="ARBA00007198"/>
    </source>
</evidence>
<dbReference type="InterPro" id="IPR006660">
    <property type="entry name" value="Arsenate_reductase-like"/>
</dbReference>